<dbReference type="GO" id="GO:0070041">
    <property type="term" value="F:rRNA (uridine-C5-)-methyltransferase activity"/>
    <property type="evidence" value="ECO:0007669"/>
    <property type="project" value="TreeGrafter"/>
</dbReference>
<sequence>MNNFKKQRVKPVQLVPGQKIPLTIKRLGINGEGIGYFKHKIVFVPGALPDEVVVAKVTKVLPKYATAEVHHIRKVSPDRVTPRDLYDVGGIELEHLSYQQQLVFKSDLVKQALEKFRPHGFQHYQILPTIGMTDPYAYRDKAQFQIREQNGKVIAGLYRRGTHEVVDLPTFSTQRPLTMKVIRQVCQLIEQLHIPVYNEKQNSGIIKTLVVRESFSTQQVQLTIITNSAKLIHQAALIRAIQQNLPEVVSILQNINPGRQSLVWGQQTKLLAGQEKISEQLGTKKYNLSARAFFQLNPEQTFKLYQKVSTALALQKDDELLDAYCGVGTIGIFLAEQVASVRGMDTVPAAIADAKENAAINGCQNVSYVCGPAETVLPTWLKAGFHPTAAVVDPPRTGLEQQLLSALLQARPPKLVYVSCNPSTLARDLLKLAKYYQVNYLLPIDMFPQTPRVEVVVKLTLK</sequence>
<dbReference type="InterPro" id="IPR010280">
    <property type="entry name" value="U5_MeTrfase_fam"/>
</dbReference>
<feature type="active site" description="Nucleophile" evidence="4">
    <location>
        <position position="420"/>
    </location>
</feature>
<evidence type="ECO:0000256" key="2">
    <source>
        <dbReference type="ARBA" id="ARBA00022679"/>
    </source>
</evidence>
<proteinExistence type="inferred from homology"/>
<dbReference type="Proteomes" id="UP000051451">
    <property type="component" value="Unassembled WGS sequence"/>
</dbReference>
<dbReference type="InterPro" id="IPR002792">
    <property type="entry name" value="TRAM_dom"/>
</dbReference>
<dbReference type="PATRIC" id="fig|1423750.3.peg.511"/>
<dbReference type="EMBL" id="AZGB01000011">
    <property type="protein sequence ID" value="KRM06799.1"/>
    <property type="molecule type" value="Genomic_DNA"/>
</dbReference>
<dbReference type="STRING" id="1423750.FC89_GL000499"/>
<gene>
    <name evidence="7" type="ORF">FC89_GL000499</name>
</gene>
<dbReference type="GeneID" id="98318543"/>
<dbReference type="NCBIfam" id="TIGR00479">
    <property type="entry name" value="rumA"/>
    <property type="match status" value="1"/>
</dbReference>
<dbReference type="InterPro" id="IPR029063">
    <property type="entry name" value="SAM-dependent_MTases_sf"/>
</dbReference>
<dbReference type="SUPFAM" id="SSF50249">
    <property type="entry name" value="Nucleic acid-binding proteins"/>
    <property type="match status" value="1"/>
</dbReference>
<dbReference type="InterPro" id="IPR030391">
    <property type="entry name" value="MeTrfase_TrmA_CS"/>
</dbReference>
<feature type="domain" description="TRAM" evidence="6">
    <location>
        <begin position="13"/>
        <end position="71"/>
    </location>
</feature>
<feature type="binding site" evidence="4">
    <location>
        <position position="345"/>
    </location>
    <ligand>
        <name>S-adenosyl-L-methionine</name>
        <dbReference type="ChEBI" id="CHEBI:59789"/>
    </ligand>
</feature>
<dbReference type="InterPro" id="IPR012340">
    <property type="entry name" value="NA-bd_OB-fold"/>
</dbReference>
<keyword evidence="2 4" id="KW-0808">Transferase</keyword>
<dbReference type="FunFam" id="2.40.50.1070:FF:000003">
    <property type="entry name" value="23S rRNA (Uracil-5-)-methyltransferase RumA"/>
    <property type="match status" value="1"/>
</dbReference>
<evidence type="ECO:0000256" key="5">
    <source>
        <dbReference type="PROSITE-ProRule" id="PRU10015"/>
    </source>
</evidence>
<dbReference type="CDD" id="cd02440">
    <property type="entry name" value="AdoMet_MTases"/>
    <property type="match status" value="1"/>
</dbReference>
<accession>A0A0R1VN23</accession>
<protein>
    <submittedName>
        <fullName evidence="7">tRNA (Uracil-5-)-methyltransferase</fullName>
    </submittedName>
</protein>
<feature type="binding site" evidence="4">
    <location>
        <position position="295"/>
    </location>
    <ligand>
        <name>S-adenosyl-L-methionine</name>
        <dbReference type="ChEBI" id="CHEBI:59789"/>
    </ligand>
</feature>
<dbReference type="RefSeq" id="WP_057871281.1">
    <property type="nucleotide sequence ID" value="NZ_AZGB01000011.1"/>
</dbReference>
<keyword evidence="1 4" id="KW-0489">Methyltransferase</keyword>
<comment type="similarity">
    <text evidence="4">Belongs to the class I-like SAM-binding methyltransferase superfamily. RNA M5U methyltransferase family.</text>
</comment>
<keyword evidence="3 4" id="KW-0949">S-adenosyl-L-methionine</keyword>
<evidence type="ECO:0000313" key="7">
    <source>
        <dbReference type="EMBL" id="KRM06799.1"/>
    </source>
</evidence>
<comment type="caution">
    <text evidence="7">The sequence shown here is derived from an EMBL/GenBank/DDBJ whole genome shotgun (WGS) entry which is preliminary data.</text>
</comment>
<evidence type="ECO:0000256" key="3">
    <source>
        <dbReference type="ARBA" id="ARBA00022691"/>
    </source>
</evidence>
<dbReference type="PROSITE" id="PS01231">
    <property type="entry name" value="TRMA_2"/>
    <property type="match status" value="1"/>
</dbReference>
<dbReference type="SUPFAM" id="SSF53335">
    <property type="entry name" value="S-adenosyl-L-methionine-dependent methyltransferases"/>
    <property type="match status" value="1"/>
</dbReference>
<dbReference type="PANTHER" id="PTHR11061:SF45">
    <property type="match status" value="1"/>
</dbReference>
<dbReference type="Gene3D" id="2.40.50.1070">
    <property type="match status" value="1"/>
</dbReference>
<dbReference type="PROSITE" id="PS50926">
    <property type="entry name" value="TRAM"/>
    <property type="match status" value="1"/>
</dbReference>
<name>A0A0R1VN23_9LACO</name>
<dbReference type="Pfam" id="PF05958">
    <property type="entry name" value="tRNA_U5-meth_tr"/>
    <property type="match status" value="1"/>
</dbReference>
<evidence type="ECO:0000256" key="1">
    <source>
        <dbReference type="ARBA" id="ARBA00022603"/>
    </source>
</evidence>
<dbReference type="InterPro" id="IPR030390">
    <property type="entry name" value="MeTrfase_TrmA_AS"/>
</dbReference>
<dbReference type="PROSITE" id="PS01230">
    <property type="entry name" value="TRMA_1"/>
    <property type="match status" value="1"/>
</dbReference>
<dbReference type="FunFam" id="3.40.50.150:FF:000009">
    <property type="entry name" value="23S rRNA (Uracil(1939)-C(5))-methyltransferase RlmD"/>
    <property type="match status" value="1"/>
</dbReference>
<feature type="binding site" evidence="4">
    <location>
        <position position="393"/>
    </location>
    <ligand>
        <name>S-adenosyl-L-methionine</name>
        <dbReference type="ChEBI" id="CHEBI:59789"/>
    </ligand>
</feature>
<evidence type="ECO:0000313" key="8">
    <source>
        <dbReference type="Proteomes" id="UP000051451"/>
    </source>
</evidence>
<feature type="binding site" evidence="4">
    <location>
        <position position="324"/>
    </location>
    <ligand>
        <name>S-adenosyl-L-methionine</name>
        <dbReference type="ChEBI" id="CHEBI:59789"/>
    </ligand>
</feature>
<dbReference type="Pfam" id="PF01938">
    <property type="entry name" value="TRAM"/>
    <property type="match status" value="1"/>
</dbReference>
<evidence type="ECO:0000259" key="6">
    <source>
        <dbReference type="PROSITE" id="PS50926"/>
    </source>
</evidence>
<dbReference type="PANTHER" id="PTHR11061">
    <property type="entry name" value="RNA M5U METHYLTRANSFERASE"/>
    <property type="match status" value="1"/>
</dbReference>
<organism evidence="7 8">
    <name type="scientific">Liquorilactobacillus ghanensis DSM 18630</name>
    <dbReference type="NCBI Taxonomy" id="1423750"/>
    <lineage>
        <taxon>Bacteria</taxon>
        <taxon>Bacillati</taxon>
        <taxon>Bacillota</taxon>
        <taxon>Bacilli</taxon>
        <taxon>Lactobacillales</taxon>
        <taxon>Lactobacillaceae</taxon>
        <taxon>Liquorilactobacillus</taxon>
    </lineage>
</organism>
<dbReference type="Gene3D" id="3.40.50.150">
    <property type="entry name" value="Vaccinia Virus protein VP39"/>
    <property type="match status" value="1"/>
</dbReference>
<evidence type="ECO:0000256" key="4">
    <source>
        <dbReference type="PROSITE-ProRule" id="PRU01024"/>
    </source>
</evidence>
<keyword evidence="8" id="KW-1185">Reference proteome</keyword>
<reference evidence="7 8" key="1">
    <citation type="journal article" date="2015" name="Genome Announc.">
        <title>Expanding the biotechnology potential of lactobacilli through comparative genomics of 213 strains and associated genera.</title>
        <authorList>
            <person name="Sun Z."/>
            <person name="Harris H.M."/>
            <person name="McCann A."/>
            <person name="Guo C."/>
            <person name="Argimon S."/>
            <person name="Zhang W."/>
            <person name="Yang X."/>
            <person name="Jeffery I.B."/>
            <person name="Cooney J.C."/>
            <person name="Kagawa T.F."/>
            <person name="Liu W."/>
            <person name="Song Y."/>
            <person name="Salvetti E."/>
            <person name="Wrobel A."/>
            <person name="Rasinkangas P."/>
            <person name="Parkhill J."/>
            <person name="Rea M.C."/>
            <person name="O'Sullivan O."/>
            <person name="Ritari J."/>
            <person name="Douillard F.P."/>
            <person name="Paul Ross R."/>
            <person name="Yang R."/>
            <person name="Briner A.E."/>
            <person name="Felis G.E."/>
            <person name="de Vos W.M."/>
            <person name="Barrangou R."/>
            <person name="Klaenhammer T.R."/>
            <person name="Caufield P.W."/>
            <person name="Cui Y."/>
            <person name="Zhang H."/>
            <person name="O'Toole P.W."/>
        </authorList>
    </citation>
    <scope>NUCLEOTIDE SEQUENCE [LARGE SCALE GENOMIC DNA]</scope>
    <source>
        <strain evidence="7 8">DSM 18630</strain>
    </source>
</reference>
<dbReference type="PROSITE" id="PS51687">
    <property type="entry name" value="SAM_MT_RNA_M5U"/>
    <property type="match status" value="1"/>
</dbReference>
<feature type="active site" evidence="5">
    <location>
        <position position="420"/>
    </location>
</feature>
<dbReference type="Gene3D" id="2.40.50.140">
    <property type="entry name" value="Nucleic acid-binding proteins"/>
    <property type="match status" value="1"/>
</dbReference>
<dbReference type="GO" id="GO:0070475">
    <property type="term" value="P:rRNA base methylation"/>
    <property type="evidence" value="ECO:0007669"/>
    <property type="project" value="TreeGrafter"/>
</dbReference>
<dbReference type="AlphaFoldDB" id="A0A0R1VN23"/>
<dbReference type="OrthoDB" id="9804590at2"/>